<proteinExistence type="predicted"/>
<dbReference type="RefSeq" id="WP_023172319.1">
    <property type="nucleotide sequence ID" value="NC_022600.1"/>
</dbReference>
<dbReference type="STRING" id="1183438.GKIL_1007"/>
<dbReference type="OrthoDB" id="509872at2"/>
<name>U5QEE6_GLOK1</name>
<accession>U5QEE6</accession>
<dbReference type="Proteomes" id="UP000017396">
    <property type="component" value="Chromosome"/>
</dbReference>
<reference evidence="1 2" key="1">
    <citation type="journal article" date="2013" name="PLoS ONE">
        <title>Cultivation and Complete Genome Sequencing of Gloeobacter kilaueensis sp. nov., from a Lava Cave in Kilauea Caldera, Hawai'i.</title>
        <authorList>
            <person name="Saw J.H."/>
            <person name="Schatz M."/>
            <person name="Brown M.V."/>
            <person name="Kunkel D.D."/>
            <person name="Foster J.S."/>
            <person name="Shick H."/>
            <person name="Christensen S."/>
            <person name="Hou S."/>
            <person name="Wan X."/>
            <person name="Donachie S.P."/>
        </authorList>
    </citation>
    <scope>NUCLEOTIDE SEQUENCE [LARGE SCALE GENOMIC DNA]</scope>
    <source>
        <strain evidence="2">JS</strain>
    </source>
</reference>
<organism evidence="1 2">
    <name type="scientific">Gloeobacter kilaueensis (strain ATCC BAA-2537 / CCAP 1431/1 / ULC 316 / JS1)</name>
    <dbReference type="NCBI Taxonomy" id="1183438"/>
    <lineage>
        <taxon>Bacteria</taxon>
        <taxon>Bacillati</taxon>
        <taxon>Cyanobacteriota</taxon>
        <taxon>Cyanophyceae</taxon>
        <taxon>Gloeobacterales</taxon>
        <taxon>Gloeobacteraceae</taxon>
        <taxon>Gloeobacter</taxon>
    </lineage>
</organism>
<keyword evidence="2" id="KW-1185">Reference proteome</keyword>
<dbReference type="HOGENOM" id="CLU_1467363_0_0_3"/>
<dbReference type="KEGG" id="glj:GKIL_1007"/>
<dbReference type="AlphaFoldDB" id="U5QEE6"/>
<protein>
    <submittedName>
        <fullName evidence="1">Uncharacterized protein</fullName>
    </submittedName>
</protein>
<gene>
    <name evidence="1" type="ORF">GKIL_1007</name>
</gene>
<dbReference type="eggNOG" id="COG5592">
    <property type="taxonomic scope" value="Bacteria"/>
</dbReference>
<evidence type="ECO:0000313" key="1">
    <source>
        <dbReference type="EMBL" id="AGY57253.1"/>
    </source>
</evidence>
<sequence>MQPHTEDKDRSAIAAKLADMKALQNSLIDDGQRLLSDCADPEICERLGKIFRDDQKNAGTLDAVAARLELKAEPSATTIRTLQESNRLISDSEGVLHERVVRYALLKQEQVMNGTLVCRAAQVAAGDLAAAVAPLHAVNFENRAHQEQLKAIIETLGTRELTGKDPDHPEQQRWSQVQEVVATLAGVLDNAVSDAQTDKPN</sequence>
<evidence type="ECO:0000313" key="2">
    <source>
        <dbReference type="Proteomes" id="UP000017396"/>
    </source>
</evidence>
<dbReference type="EMBL" id="CP003587">
    <property type="protein sequence ID" value="AGY57253.1"/>
    <property type="molecule type" value="Genomic_DNA"/>
</dbReference>